<dbReference type="InterPro" id="IPR046981">
    <property type="entry name" value="G1P_cyt_trans"/>
</dbReference>
<gene>
    <name evidence="2" type="primary">rfbF</name>
    <name evidence="2" type="ORF">C5689_07460</name>
    <name evidence="3" type="ORF">FM996_02765</name>
</gene>
<protein>
    <submittedName>
        <fullName evidence="2">Glucose-1-phosphate cytidylyltransferase</fullName>
        <ecNumber evidence="3">2.7.7.33</ecNumber>
    </submittedName>
</protein>
<dbReference type="Pfam" id="PF00483">
    <property type="entry name" value="NTP_transferase"/>
    <property type="match status" value="1"/>
</dbReference>
<dbReference type="GO" id="GO:0047343">
    <property type="term" value="F:glucose-1-phosphate cytidylyltransferase activity"/>
    <property type="evidence" value="ECO:0007669"/>
    <property type="project" value="UniProtKB-EC"/>
</dbReference>
<evidence type="ECO:0000313" key="5">
    <source>
        <dbReference type="Proteomes" id="UP000316781"/>
    </source>
</evidence>
<reference evidence="2 4" key="1">
    <citation type="journal article" date="2018" name="Appl. Microbiol. Biotechnol.">
        <title>Co-cultivation of the strictly anaerobic methanogen Methanosarcina barkeri with aerobic methanotrophs in an oxygen-limited membrane bioreactor.</title>
        <authorList>
            <person name="In 't Zandt M.H."/>
            <person name="van den Bosch T.J.M."/>
            <person name="Rijkers R."/>
            <person name="van Kessel M.A.H.J."/>
            <person name="Jetten M.S.M."/>
            <person name="Welte C.U."/>
        </authorList>
    </citation>
    <scope>NUCLEOTIDE SEQUENCE [LARGE SCALE GENOMIC DNA]</scope>
    <source>
        <strain evidence="2 4">DSM 17706</strain>
    </source>
</reference>
<dbReference type="PANTHER" id="PTHR47183">
    <property type="entry name" value="GLUCOSE-1-PHOSPHATE CYTIDYLYLTRANSFERASE-RELATED"/>
    <property type="match status" value="1"/>
</dbReference>
<dbReference type="NCBIfam" id="TIGR02623">
    <property type="entry name" value="G1P_cyt_trans"/>
    <property type="match status" value="1"/>
</dbReference>
<accession>A0A2U1SSG6</accession>
<evidence type="ECO:0000259" key="1">
    <source>
        <dbReference type="Pfam" id="PF00483"/>
    </source>
</evidence>
<dbReference type="AlphaFoldDB" id="A0A2U1SSG6"/>
<sequence length="257" mass="29196">MKAVIFAGGLGTRLSEETDNRPKPMIEIGGKPILWHIMKIYSQHGVNEFIVCLGYRGYFIKDYFTNYFLHMSDVTFDLAENKTIVHNKMAEPWRITLVDTGIETMTGGRLKRIADYLPDNEPFCLTYGDGVADIDIAGEIDYHLAHGRLATMTVVRPPGRFGAVTMDGDDIRSFDEKPRGDGGWINGGFFVMWKKALDYIDGDSTALEQQPLTRIAADGQLRAYRHDGFWQCMDTLRDKRFLEQLWSGGEAPWKVWA</sequence>
<dbReference type="InterPro" id="IPR013446">
    <property type="entry name" value="G1P_cyt_trans-like"/>
</dbReference>
<keyword evidence="2" id="KW-0808">Transferase</keyword>
<dbReference type="CDD" id="cd02524">
    <property type="entry name" value="G1P_cytidylyltransferase"/>
    <property type="match status" value="1"/>
</dbReference>
<dbReference type="PANTHER" id="PTHR47183:SF1">
    <property type="entry name" value="GLUCOSE-1-PHOSPHATE CYTIDYLYLTRANSFERASE"/>
    <property type="match status" value="1"/>
</dbReference>
<proteinExistence type="predicted"/>
<reference evidence="3 5" key="3">
    <citation type="submission" date="2019-07" db="EMBL/GenBank/DDBJ databases">
        <title>Ln-dependent methylotrophs.</title>
        <authorList>
            <person name="Tani A."/>
        </authorList>
    </citation>
    <scope>NUCLEOTIDE SEQUENCE [LARGE SCALE GENOMIC DNA]</scope>
    <source>
        <strain evidence="3 5">SM89A</strain>
    </source>
</reference>
<dbReference type="OrthoDB" id="9801810at2"/>
<dbReference type="RefSeq" id="WP_108916644.1">
    <property type="nucleotide sequence ID" value="NZ_BGJY01000003.1"/>
</dbReference>
<dbReference type="InterPro" id="IPR029044">
    <property type="entry name" value="Nucleotide-diphossugar_trans"/>
</dbReference>
<keyword evidence="2" id="KW-0548">Nucleotidyltransferase</keyword>
<feature type="domain" description="Nucleotidyl transferase" evidence="1">
    <location>
        <begin position="2"/>
        <end position="206"/>
    </location>
</feature>
<dbReference type="InterPro" id="IPR005835">
    <property type="entry name" value="NTP_transferase_dom"/>
</dbReference>
<dbReference type="GO" id="GO:0009243">
    <property type="term" value="P:O antigen biosynthetic process"/>
    <property type="evidence" value="ECO:0007669"/>
    <property type="project" value="InterPro"/>
</dbReference>
<reference evidence="2" key="2">
    <citation type="submission" date="2018-02" db="EMBL/GenBank/DDBJ databases">
        <authorList>
            <person name="Cohen D.B."/>
            <person name="Kent A.D."/>
        </authorList>
    </citation>
    <scope>NUCLEOTIDE SEQUENCE</scope>
    <source>
        <strain evidence="2">DSM 17706</strain>
    </source>
</reference>
<keyword evidence="4" id="KW-1185">Reference proteome</keyword>
<dbReference type="Proteomes" id="UP000316781">
    <property type="component" value="Unassembled WGS sequence"/>
</dbReference>
<dbReference type="SUPFAM" id="SSF53448">
    <property type="entry name" value="Nucleotide-diphospho-sugar transferases"/>
    <property type="match status" value="1"/>
</dbReference>
<organism evidence="2 4">
    <name type="scientific">Methylosinus sporium</name>
    <dbReference type="NCBI Taxonomy" id="428"/>
    <lineage>
        <taxon>Bacteria</taxon>
        <taxon>Pseudomonadati</taxon>
        <taxon>Pseudomonadota</taxon>
        <taxon>Alphaproteobacteria</taxon>
        <taxon>Hyphomicrobiales</taxon>
        <taxon>Methylocystaceae</taxon>
        <taxon>Methylosinus</taxon>
    </lineage>
</organism>
<dbReference type="Gene3D" id="3.90.550.10">
    <property type="entry name" value="Spore Coat Polysaccharide Biosynthesis Protein SpsA, Chain A"/>
    <property type="match status" value="1"/>
</dbReference>
<evidence type="ECO:0000313" key="4">
    <source>
        <dbReference type="Proteomes" id="UP000245137"/>
    </source>
</evidence>
<name>A0A2U1SSG6_METSR</name>
<dbReference type="Proteomes" id="UP000245137">
    <property type="component" value="Unassembled WGS sequence"/>
</dbReference>
<dbReference type="EMBL" id="VJMF01000013">
    <property type="protein sequence ID" value="TRL37313.1"/>
    <property type="molecule type" value="Genomic_DNA"/>
</dbReference>
<comment type="caution">
    <text evidence="2">The sequence shown here is derived from an EMBL/GenBank/DDBJ whole genome shotgun (WGS) entry which is preliminary data.</text>
</comment>
<evidence type="ECO:0000313" key="2">
    <source>
        <dbReference type="EMBL" id="PWB94561.1"/>
    </source>
</evidence>
<dbReference type="EMBL" id="PUIV01000007">
    <property type="protein sequence ID" value="PWB94561.1"/>
    <property type="molecule type" value="Genomic_DNA"/>
</dbReference>
<dbReference type="EC" id="2.7.7.33" evidence="3"/>
<evidence type="ECO:0000313" key="3">
    <source>
        <dbReference type="EMBL" id="TRL37313.1"/>
    </source>
</evidence>